<protein>
    <submittedName>
        <fullName evidence="1">Uncharacterized protein</fullName>
    </submittedName>
</protein>
<dbReference type="Proteomes" id="UP000323119">
    <property type="component" value="Unassembled WGS sequence"/>
</dbReference>
<reference evidence="1 2" key="1">
    <citation type="journal article" date="2019" name="Nat. Med.">
        <title>A library of human gut bacterial isolates paired with longitudinal multiomics data enables mechanistic microbiome research.</title>
        <authorList>
            <person name="Poyet M."/>
            <person name="Groussin M."/>
            <person name="Gibbons S.M."/>
            <person name="Avila-Pacheco J."/>
            <person name="Jiang X."/>
            <person name="Kearney S.M."/>
            <person name="Perrotta A.R."/>
            <person name="Berdy B."/>
            <person name="Zhao S."/>
            <person name="Lieberman T.D."/>
            <person name="Swanson P.K."/>
            <person name="Smith M."/>
            <person name="Roesemann S."/>
            <person name="Alexander J.E."/>
            <person name="Rich S.A."/>
            <person name="Livny J."/>
            <person name="Vlamakis H."/>
            <person name="Clish C."/>
            <person name="Bullock K."/>
            <person name="Deik A."/>
            <person name="Scott J."/>
            <person name="Pierce K.A."/>
            <person name="Xavier R.J."/>
            <person name="Alm E.J."/>
        </authorList>
    </citation>
    <scope>NUCLEOTIDE SEQUENCE [LARGE SCALE GENOMIC DNA]</scope>
    <source>
        <strain evidence="1 2">BIOML-A204</strain>
    </source>
</reference>
<accession>A0A9P3ZJE8</accession>
<proteinExistence type="predicted"/>
<dbReference type="RefSeq" id="WP_055202956.1">
    <property type="nucleotide sequence ID" value="NZ_JADMQE010000006.1"/>
</dbReference>
<sequence length="266" mass="31017">MNKLFEWLDQIETIIYAIAEFDAGDMSYDDFLLTGGRLKKTYRDEFYTPDDDNLSRKKPVYKDIAQELEIILSSSNREGGIFLLKRISKRLVRIYEWMVNLNLYWKEWKERPTRTTMGNYLLQYPNDLRGFVRISLIQPILFGINILDICTDLNIGGKDIKLDIPKELLLFHNVLKRYEQNNSNDELDKNCKYKTLPRTHRIAAVWGVINKLNLQAHMDKTNLAAFVEAVTGGNIECKPKDTVSYKEPEKTAKEAADEWLKKIGVK</sequence>
<name>A0A9P3ZJE8_9BACT</name>
<organism evidence="1 2">
    <name type="scientific">Alistipes onderdonkii</name>
    <dbReference type="NCBI Taxonomy" id="328813"/>
    <lineage>
        <taxon>Bacteria</taxon>
        <taxon>Pseudomonadati</taxon>
        <taxon>Bacteroidota</taxon>
        <taxon>Bacteroidia</taxon>
        <taxon>Bacteroidales</taxon>
        <taxon>Rikenellaceae</taxon>
        <taxon>Alistipes</taxon>
    </lineage>
</organism>
<dbReference type="AlphaFoldDB" id="A0A9P3ZJE8"/>
<evidence type="ECO:0000313" key="1">
    <source>
        <dbReference type="EMBL" id="KAA2560382.1"/>
    </source>
</evidence>
<evidence type="ECO:0000313" key="2">
    <source>
        <dbReference type="Proteomes" id="UP000323119"/>
    </source>
</evidence>
<dbReference type="EMBL" id="VVUY01000007">
    <property type="protein sequence ID" value="KAA2560382.1"/>
    <property type="molecule type" value="Genomic_DNA"/>
</dbReference>
<gene>
    <name evidence="1" type="ORF">F2S36_09660</name>
</gene>
<comment type="caution">
    <text evidence="1">The sequence shown here is derived from an EMBL/GenBank/DDBJ whole genome shotgun (WGS) entry which is preliminary data.</text>
</comment>